<keyword evidence="2" id="KW-1185">Reference proteome</keyword>
<reference evidence="1 2" key="1">
    <citation type="journal article" date="2005" name="PLoS Biol.">
        <title>Three Prochlorococcus cyanophage genomes: signature features and ecological interpretations.</title>
        <authorList>
            <person name="Sullivan M.B."/>
            <person name="Coleman M.L."/>
            <person name="Weigele P."/>
            <person name="Rohwer F."/>
            <person name="Chisholm S.W."/>
        </authorList>
    </citation>
    <scope>NUCLEOTIDE SEQUENCE</scope>
</reference>
<organism evidence="1 2">
    <name type="scientific">Prochlorococcus phage P-SSM4</name>
    <dbReference type="NCBI Taxonomy" id="268747"/>
    <lineage>
        <taxon>Viruses</taxon>
        <taxon>Duplodnaviria</taxon>
        <taxon>Heunggongvirae</taxon>
        <taxon>Uroviricota</taxon>
        <taxon>Caudoviricetes</taxon>
        <taxon>Pantevenvirales</taxon>
        <taxon>Kyanoviridae</taxon>
        <taxon>Ronodorvirus</taxon>
        <taxon>Ronodorvirus ssm4</taxon>
    </lineage>
</organism>
<protein>
    <submittedName>
        <fullName evidence="1">Uncharacterized protein</fullName>
    </submittedName>
</protein>
<reference evidence="1 2" key="2">
    <citation type="journal article" date="2010" name="Environ. Microbiol.">
        <title>Genomic analysis of oceanic cyanobacterial myoviruses compared with T4-like myoviruses from diverse hosts and environments.</title>
        <authorList>
            <person name="Sullivan M.B."/>
            <person name="Huang K.H."/>
            <person name="Ignacio-Espinoza J.C."/>
            <person name="Berlin A.M."/>
            <person name="Kelly L."/>
            <person name="Weigele P.R."/>
            <person name="DeFrancesco A.S."/>
            <person name="Kern S.E."/>
            <person name="Thompson L.R."/>
            <person name="Young S."/>
            <person name="Yandava C."/>
            <person name="Fu R."/>
            <person name="Krastins B."/>
            <person name="Chase M."/>
            <person name="Sarracino D."/>
            <person name="Osburne M.S."/>
            <person name="Henn M.R."/>
            <person name="Chisholm S.W."/>
        </authorList>
    </citation>
    <scope>NUCLEOTIDE SEQUENCE [LARGE SCALE GENOMIC DNA]</scope>
</reference>
<evidence type="ECO:0000313" key="1">
    <source>
        <dbReference type="EMBL" id="AAX46954.1"/>
    </source>
</evidence>
<dbReference type="OrthoDB" id="9334at10239"/>
<dbReference type="EMBL" id="AY940168">
    <property type="protein sequence ID" value="AAX46954.1"/>
    <property type="molecule type" value="Genomic_DNA"/>
</dbReference>
<gene>
    <name evidence="1" type="ORF">PSSM4_153</name>
</gene>
<sequence>MSTNAIETAKQENGSKLFFESVIEKNKEPTSGEMKKVYEGYGAEWRETYRKQTNALKKFLGGSRGYEYSRDRGIMPMIEDIAKKQCGVSVKDRWNPMDIVMVKKTQKRIVEEKIKELTNVDGMSKEAKLNVLNMYMKETLKNKTLIGVSLKAISKNKRTATVEVANANGKASPVSLDLIPKSLKCNLTLGKKKNFLFDTGELGFDIETTKGGKVHGQSRNFQYSKARNLVQTDLTPKGKDAGAKLGKVSSVALEQILKDLGLKRPESASKHRMIPPVGKWEKSQIDYWIDLYKKLKLSNMIDLGEVAVYENSQKIAEGIEEVMAYAITYETNEADRSSGGRFSSKLIAMEWAHIWVQIAKKKKMSQWCTALYYGAKKEFGSSNGPFLKIY</sequence>
<dbReference type="RefSeq" id="YP_214714.1">
    <property type="nucleotide sequence ID" value="NC_006884.2"/>
</dbReference>
<dbReference type="KEGG" id="vg:3294515"/>
<proteinExistence type="predicted"/>
<accession>Q58LE5</accession>
<organismHost>
    <name type="scientific">Prochlorococcus</name>
    <dbReference type="NCBI Taxonomy" id="1218"/>
</organismHost>
<dbReference type="Proteomes" id="UP000000915">
    <property type="component" value="Segment"/>
</dbReference>
<evidence type="ECO:0000313" key="2">
    <source>
        <dbReference type="Proteomes" id="UP000000915"/>
    </source>
</evidence>
<dbReference type="GeneID" id="3294515"/>
<name>Q58LE5_BPPRS</name>